<dbReference type="EMBL" id="JAAARO010000007">
    <property type="protein sequence ID" value="KAF5744944.1"/>
    <property type="molecule type" value="Genomic_DNA"/>
</dbReference>
<feature type="compositionally biased region" description="Polar residues" evidence="1">
    <location>
        <begin position="43"/>
        <end position="61"/>
    </location>
</feature>
<keyword evidence="3" id="KW-1185">Reference proteome</keyword>
<name>A0A7J7DF73_TRIWF</name>
<feature type="region of interest" description="Disordered" evidence="1">
    <location>
        <begin position="22"/>
        <end position="61"/>
    </location>
</feature>
<dbReference type="InParanoid" id="A0A7J7DF73"/>
<gene>
    <name evidence="2" type="ORF">HS088_TW07G00525</name>
</gene>
<organism evidence="2 3">
    <name type="scientific">Tripterygium wilfordii</name>
    <name type="common">Thunder God vine</name>
    <dbReference type="NCBI Taxonomy" id="458696"/>
    <lineage>
        <taxon>Eukaryota</taxon>
        <taxon>Viridiplantae</taxon>
        <taxon>Streptophyta</taxon>
        <taxon>Embryophyta</taxon>
        <taxon>Tracheophyta</taxon>
        <taxon>Spermatophyta</taxon>
        <taxon>Magnoliopsida</taxon>
        <taxon>eudicotyledons</taxon>
        <taxon>Gunneridae</taxon>
        <taxon>Pentapetalae</taxon>
        <taxon>rosids</taxon>
        <taxon>fabids</taxon>
        <taxon>Celastrales</taxon>
        <taxon>Celastraceae</taxon>
        <taxon>Tripterygium</taxon>
    </lineage>
</organism>
<dbReference type="Proteomes" id="UP000593562">
    <property type="component" value="Unassembled WGS sequence"/>
</dbReference>
<dbReference type="AlphaFoldDB" id="A0A7J7DF73"/>
<proteinExistence type="predicted"/>
<evidence type="ECO:0000313" key="3">
    <source>
        <dbReference type="Proteomes" id="UP000593562"/>
    </source>
</evidence>
<evidence type="ECO:0000256" key="1">
    <source>
        <dbReference type="SAM" id="MobiDB-lite"/>
    </source>
</evidence>
<evidence type="ECO:0000313" key="2">
    <source>
        <dbReference type="EMBL" id="KAF5744944.1"/>
    </source>
</evidence>
<protein>
    <submittedName>
        <fullName evidence="2">Uncharacterized protein</fullName>
    </submittedName>
</protein>
<comment type="caution">
    <text evidence="2">The sequence shown here is derived from an EMBL/GenBank/DDBJ whole genome shotgun (WGS) entry which is preliminary data.</text>
</comment>
<feature type="compositionally biased region" description="Polar residues" evidence="1">
    <location>
        <begin position="22"/>
        <end position="31"/>
    </location>
</feature>
<accession>A0A7J7DF73</accession>
<sequence length="115" mass="12200">MHRYSRARLILQTCSLFCSGKTSVDESSTPLSAVPDVEKPNGIQATSTSENIHLSPTGTGSALPSTLTVPDISTLSISETSDGILLADTNISPENGTPFPAITEKRQAPLHLFFN</sequence>
<reference evidence="2 3" key="1">
    <citation type="journal article" date="2020" name="Nat. Commun.">
        <title>Genome of Tripterygium wilfordii and identification of cytochrome P450 involved in triptolide biosynthesis.</title>
        <authorList>
            <person name="Tu L."/>
            <person name="Su P."/>
            <person name="Zhang Z."/>
            <person name="Gao L."/>
            <person name="Wang J."/>
            <person name="Hu T."/>
            <person name="Zhou J."/>
            <person name="Zhang Y."/>
            <person name="Zhao Y."/>
            <person name="Liu Y."/>
            <person name="Song Y."/>
            <person name="Tong Y."/>
            <person name="Lu Y."/>
            <person name="Yang J."/>
            <person name="Xu C."/>
            <person name="Jia M."/>
            <person name="Peters R.J."/>
            <person name="Huang L."/>
            <person name="Gao W."/>
        </authorList>
    </citation>
    <scope>NUCLEOTIDE SEQUENCE [LARGE SCALE GENOMIC DNA]</scope>
    <source>
        <strain evidence="3">cv. XIE 37</strain>
        <tissue evidence="2">Leaf</tissue>
    </source>
</reference>